<name>A0A5N5QUG2_9AGAM</name>
<sequence>MNEASNRWIHAWWPHSLFQCARVIGTVMHTLQHVAPDSDAYGSQTLCSLGLPNASVSNQSGNAMCFICRSAARDMDVQNTQFTFLVPRWVNSVPAATLARGVLLLPPLLRPGNMSRQPKMGRHRRHRRKPKLQPHIAIRVQRAIIRCTGRDATENASTRKISWLRESRYYVVAVGAHTRSQQAGAGPHTHVVHAHTPLGASAGDSPTGGWGLRR</sequence>
<evidence type="ECO:0000313" key="2">
    <source>
        <dbReference type="Proteomes" id="UP000383932"/>
    </source>
</evidence>
<protein>
    <submittedName>
        <fullName evidence="1">Uncharacterized protein</fullName>
    </submittedName>
</protein>
<accession>A0A5N5QUG2</accession>
<dbReference type="EMBL" id="SSOP01000015">
    <property type="protein sequence ID" value="KAB5594847.1"/>
    <property type="molecule type" value="Genomic_DNA"/>
</dbReference>
<organism evidence="1 2">
    <name type="scientific">Ceratobasidium theobromae</name>
    <dbReference type="NCBI Taxonomy" id="1582974"/>
    <lineage>
        <taxon>Eukaryota</taxon>
        <taxon>Fungi</taxon>
        <taxon>Dikarya</taxon>
        <taxon>Basidiomycota</taxon>
        <taxon>Agaricomycotina</taxon>
        <taxon>Agaricomycetes</taxon>
        <taxon>Cantharellales</taxon>
        <taxon>Ceratobasidiaceae</taxon>
        <taxon>Ceratobasidium</taxon>
    </lineage>
</organism>
<dbReference type="AlphaFoldDB" id="A0A5N5QUG2"/>
<gene>
    <name evidence="1" type="ORF">CTheo_1662</name>
</gene>
<dbReference type="Proteomes" id="UP000383932">
    <property type="component" value="Unassembled WGS sequence"/>
</dbReference>
<reference evidence="1 2" key="1">
    <citation type="journal article" date="2019" name="Fungal Biol. Biotechnol.">
        <title>Draft genome sequence of fastidious pathogen Ceratobasidium theobromae, which causes vascular-streak dieback in Theobroma cacao.</title>
        <authorList>
            <person name="Ali S.S."/>
            <person name="Asman A."/>
            <person name="Shao J."/>
            <person name="Firmansyah A.P."/>
            <person name="Susilo A.W."/>
            <person name="Rosmana A."/>
            <person name="McMahon P."/>
            <person name="Junaid M."/>
            <person name="Guest D."/>
            <person name="Kheng T.Y."/>
            <person name="Meinhardt L.W."/>
            <person name="Bailey B.A."/>
        </authorList>
    </citation>
    <scope>NUCLEOTIDE SEQUENCE [LARGE SCALE GENOMIC DNA]</scope>
    <source>
        <strain evidence="1 2">CT2</strain>
    </source>
</reference>
<keyword evidence="2" id="KW-1185">Reference proteome</keyword>
<comment type="caution">
    <text evidence="1">The sequence shown here is derived from an EMBL/GenBank/DDBJ whole genome shotgun (WGS) entry which is preliminary data.</text>
</comment>
<evidence type="ECO:0000313" key="1">
    <source>
        <dbReference type="EMBL" id="KAB5594847.1"/>
    </source>
</evidence>
<proteinExistence type="predicted"/>